<keyword evidence="3" id="KW-1185">Reference proteome</keyword>
<evidence type="ECO:0000313" key="2">
    <source>
        <dbReference type="EMBL" id="KAF7719519.1"/>
    </source>
</evidence>
<protein>
    <recommendedName>
        <fullName evidence="4">Peroxisomal membrane protein Pex17</fullName>
    </recommendedName>
</protein>
<evidence type="ECO:0000256" key="1">
    <source>
        <dbReference type="SAM" id="MobiDB-lite"/>
    </source>
</evidence>
<dbReference type="Proteomes" id="UP000631181">
    <property type="component" value="Unassembled WGS sequence"/>
</dbReference>
<feature type="region of interest" description="Disordered" evidence="1">
    <location>
        <begin position="560"/>
        <end position="583"/>
    </location>
</feature>
<proteinExistence type="predicted"/>
<dbReference type="AlphaFoldDB" id="A0A8J8WAN8"/>
<dbReference type="EMBL" id="WIWV01000005">
    <property type="protein sequence ID" value="KAF7719519.1"/>
    <property type="molecule type" value="Genomic_DNA"/>
</dbReference>
<accession>A0A8J8WAN8</accession>
<dbReference type="Pfam" id="PF26001">
    <property type="entry name" value="Pex8"/>
    <property type="match status" value="1"/>
</dbReference>
<comment type="caution">
    <text evidence="2">The sequence shown here is derived from an EMBL/GenBank/DDBJ whole genome shotgun (WGS) entry which is preliminary data.</text>
</comment>
<sequence>MATERSLAALLRSLQSTSSFEDASGLLPTATSFLSILGNPLNISLLASQLLSAPALWNHPVDLLACRKILSVFNTAAIAVLQHDSTEEAQIPHGVGRNRRIEREAWVKAIAKGADDKSPRWRHMLLLGGILLGFEGQNRQGLPWHIRTKLESALTTAAQLSLQELDPESGIDGACITMVLNYTFELLSDAHRSQVDYDRLLPIMVRSIYHSPEGLESGYFLGAIDEDIVEVSGKKFRWAQGSSTFEYVRTVSGRPLVGALGALSRLISHAVENVRDSKLVAQAVDYVADFVRTLMVQWRQNKLSEVDVAEESEFLEAESLQTTIPALWGLLRNCMYSVVIVLRAVLGRTINDPALAAGSSAPYLCMQALHILRNLSFISSRTGQTGSSQQTFVFLAAIDILAQYPDLAENFLRSIKPNEIGQIPNHPVERCLDLFFLNTAEHFPMILTPDACEELLLSAAFPYLAAGANSLLLEIFEAAHSLVLVVFAVPQNADLAAKHLPFYIDNLFAVFPENLSARQFRLAFKTVIQVTTPPSLLSNTQPLLPSILLEVVRDRALTASTDAIPPTSPSQSQSQPTQPADPSQPLLSAQAVLTLALIDSLSYLRVDDLKEWLPLTADSINAIADRGMRRACVDRFWTALSGGEMDVDRAHCCVEWWSTRGGRELVLFGAESAGGSGSGCGSGAGLEQDGDGDGDGAGAEGGPFMSGALGAVAPERESKL</sequence>
<evidence type="ECO:0000313" key="3">
    <source>
        <dbReference type="Proteomes" id="UP000631181"/>
    </source>
</evidence>
<organism evidence="2 3">
    <name type="scientific">Penicillium ucsense</name>
    <dbReference type="NCBI Taxonomy" id="2839758"/>
    <lineage>
        <taxon>Eukaryota</taxon>
        <taxon>Fungi</taxon>
        <taxon>Dikarya</taxon>
        <taxon>Ascomycota</taxon>
        <taxon>Pezizomycotina</taxon>
        <taxon>Eurotiomycetes</taxon>
        <taxon>Eurotiomycetidae</taxon>
        <taxon>Eurotiales</taxon>
        <taxon>Aspergillaceae</taxon>
        <taxon>Penicillium</taxon>
    </lineage>
</organism>
<feature type="region of interest" description="Disordered" evidence="1">
    <location>
        <begin position="676"/>
        <end position="720"/>
    </location>
</feature>
<feature type="compositionally biased region" description="Low complexity" evidence="1">
    <location>
        <begin position="569"/>
        <end position="583"/>
    </location>
</feature>
<dbReference type="PANTHER" id="PTHR39214">
    <property type="entry name" value="MICROBODY (PEROXISOME) BIOGENESIS PROTEIN PEROXIN 8 (EUROFUNG)"/>
    <property type="match status" value="1"/>
</dbReference>
<dbReference type="OrthoDB" id="2357318at2759"/>
<reference evidence="2" key="1">
    <citation type="journal article" date="2020" name="Front. Microbiol.">
        <title>Gene regulatory networks of Penicillium echinulatum 2HH and Penicillium oxalicum 114-2 inferred by a computational biology approach.</title>
        <authorList>
            <person name="Lenz A.R."/>
            <person name="Galan-Vasquez E."/>
            <person name="Balbinot E."/>
            <person name="De Abreu F.P."/>
            <person name="De Oliveira N.S."/>
            <person name="Da Rosa L.O."/>
            <person name="De Avila E Silva S."/>
            <person name="Camassola M."/>
            <person name="Dillon A.J.P."/>
            <person name="Perez-Rueda E."/>
        </authorList>
    </citation>
    <scope>NUCLEOTIDE SEQUENCE</scope>
    <source>
        <strain evidence="2">S1M29</strain>
    </source>
</reference>
<gene>
    <name evidence="2" type="ORF">PECM_006375</name>
</gene>
<evidence type="ECO:0008006" key="4">
    <source>
        <dbReference type="Google" id="ProtNLM"/>
    </source>
</evidence>
<name>A0A8J8WAN8_9EURO</name>
<dbReference type="PANTHER" id="PTHR39214:SF1">
    <property type="entry name" value="MICROBODY (PEROXISOME) BIOGENESIS PROTEIN PEROXIN 8 (EUROFUNG)"/>
    <property type="match status" value="1"/>
</dbReference>
<dbReference type="InterPro" id="IPR055334">
    <property type="entry name" value="PEX8-like"/>
</dbReference>